<organism evidence="1 2">
    <name type="scientific">Calocera viscosa (strain TUFC12733)</name>
    <dbReference type="NCBI Taxonomy" id="1330018"/>
    <lineage>
        <taxon>Eukaryota</taxon>
        <taxon>Fungi</taxon>
        <taxon>Dikarya</taxon>
        <taxon>Basidiomycota</taxon>
        <taxon>Agaricomycotina</taxon>
        <taxon>Dacrymycetes</taxon>
        <taxon>Dacrymycetales</taxon>
        <taxon>Dacrymycetaceae</taxon>
        <taxon>Calocera</taxon>
    </lineage>
</organism>
<sequence length="125" mass="14210">MIGYRTLEQARSHMQSHIFLLSCPQYRSYHPRPPRCTTAELYSPTFVATETCPYGKGTSNGEVASARSPLSSAPMLRSISDKLRNHNPLFEACPSPRHWLRKLRGIGMVRALGYPEYRRPVSECQ</sequence>
<dbReference type="Proteomes" id="UP000076738">
    <property type="component" value="Unassembled WGS sequence"/>
</dbReference>
<keyword evidence="2" id="KW-1185">Reference proteome</keyword>
<accession>A0A167NVA3</accession>
<evidence type="ECO:0000313" key="2">
    <source>
        <dbReference type="Proteomes" id="UP000076738"/>
    </source>
</evidence>
<dbReference type="EMBL" id="KV417277">
    <property type="protein sequence ID" value="KZO98114.1"/>
    <property type="molecule type" value="Genomic_DNA"/>
</dbReference>
<protein>
    <submittedName>
        <fullName evidence="1">Uncharacterized protein</fullName>
    </submittedName>
</protein>
<dbReference type="AlphaFoldDB" id="A0A167NVA3"/>
<gene>
    <name evidence="1" type="ORF">CALVIDRAFT_535707</name>
</gene>
<proteinExistence type="predicted"/>
<reference evidence="1 2" key="1">
    <citation type="journal article" date="2016" name="Mol. Biol. Evol.">
        <title>Comparative Genomics of Early-Diverging Mushroom-Forming Fungi Provides Insights into the Origins of Lignocellulose Decay Capabilities.</title>
        <authorList>
            <person name="Nagy L.G."/>
            <person name="Riley R."/>
            <person name="Tritt A."/>
            <person name="Adam C."/>
            <person name="Daum C."/>
            <person name="Floudas D."/>
            <person name="Sun H."/>
            <person name="Yadav J.S."/>
            <person name="Pangilinan J."/>
            <person name="Larsson K.H."/>
            <person name="Matsuura K."/>
            <person name="Barry K."/>
            <person name="Labutti K."/>
            <person name="Kuo R."/>
            <person name="Ohm R.A."/>
            <person name="Bhattacharya S.S."/>
            <person name="Shirouzu T."/>
            <person name="Yoshinaga Y."/>
            <person name="Martin F.M."/>
            <person name="Grigoriev I.V."/>
            <person name="Hibbett D.S."/>
        </authorList>
    </citation>
    <scope>NUCLEOTIDE SEQUENCE [LARGE SCALE GENOMIC DNA]</scope>
    <source>
        <strain evidence="1 2">TUFC12733</strain>
    </source>
</reference>
<name>A0A167NVA3_CALVF</name>
<dbReference type="PROSITE" id="PS51257">
    <property type="entry name" value="PROKAR_LIPOPROTEIN"/>
    <property type="match status" value="1"/>
</dbReference>
<evidence type="ECO:0000313" key="1">
    <source>
        <dbReference type="EMBL" id="KZO98114.1"/>
    </source>
</evidence>